<dbReference type="Proteomes" id="UP000248329">
    <property type="component" value="Unassembled WGS sequence"/>
</dbReference>
<evidence type="ECO:0000313" key="1">
    <source>
        <dbReference type="EMBL" id="PXF61858.1"/>
    </source>
</evidence>
<sequence length="74" mass="8699">MDSLYKDLNINAMFMEIVGKLERIEEKLDETTYLQEEFFKSDFVKRVKAAEKDIADGKYLEFESMGDFLDSVET</sequence>
<proteinExistence type="predicted"/>
<dbReference type="EMBL" id="PQXF01000002">
    <property type="protein sequence ID" value="PXF61858.1"/>
    <property type="molecule type" value="Genomic_DNA"/>
</dbReference>
<evidence type="ECO:0000313" key="2">
    <source>
        <dbReference type="Proteomes" id="UP000248329"/>
    </source>
</evidence>
<accession>A0AC61L665</accession>
<reference evidence="1" key="1">
    <citation type="submission" date="2018-01" db="EMBL/GenBank/DDBJ databases">
        <authorList>
            <person name="Krukenberg V."/>
        </authorList>
    </citation>
    <scope>NUCLEOTIDE SEQUENCE</scope>
    <source>
        <strain evidence="1">E20ANME2</strain>
    </source>
</reference>
<protein>
    <submittedName>
        <fullName evidence="1">Uncharacterized protein</fullName>
    </submittedName>
</protein>
<organism evidence="1 2">
    <name type="scientific">Candidatus Methanogaster sp</name>
    <dbReference type="NCBI Taxonomy" id="3386292"/>
    <lineage>
        <taxon>Archaea</taxon>
        <taxon>Methanobacteriati</taxon>
        <taxon>Methanobacteriota</taxon>
        <taxon>Stenosarchaea group</taxon>
        <taxon>Methanomicrobia</taxon>
        <taxon>Methanosarcinales</taxon>
        <taxon>ANME-2 cluster</taxon>
        <taxon>Candidatus Methanogasteraceae</taxon>
        <taxon>Candidatus Methanogaster</taxon>
    </lineage>
</organism>
<gene>
    <name evidence="1" type="ORF">C4B59_01105</name>
</gene>
<name>A0AC61L665_9EURY</name>
<comment type="caution">
    <text evidence="1">The sequence shown here is derived from an EMBL/GenBank/DDBJ whole genome shotgun (WGS) entry which is preliminary data.</text>
</comment>